<gene>
    <name evidence="3" type="ORF">HDU87_008033</name>
</gene>
<evidence type="ECO:0000313" key="4">
    <source>
        <dbReference type="Proteomes" id="UP001212152"/>
    </source>
</evidence>
<reference evidence="3" key="1">
    <citation type="submission" date="2020-05" db="EMBL/GenBank/DDBJ databases">
        <title>Phylogenomic resolution of chytrid fungi.</title>
        <authorList>
            <person name="Stajich J.E."/>
            <person name="Amses K."/>
            <person name="Simmons R."/>
            <person name="Seto K."/>
            <person name="Myers J."/>
            <person name="Bonds A."/>
            <person name="Quandt C.A."/>
            <person name="Barry K."/>
            <person name="Liu P."/>
            <person name="Grigoriev I."/>
            <person name="Longcore J.E."/>
            <person name="James T.Y."/>
        </authorList>
    </citation>
    <scope>NUCLEOTIDE SEQUENCE</scope>
    <source>
        <strain evidence="3">JEL0379</strain>
    </source>
</reference>
<dbReference type="CDD" id="cd10910">
    <property type="entry name" value="PIN_limkain_b1_N_like"/>
    <property type="match status" value="1"/>
</dbReference>
<dbReference type="GO" id="GO:0005777">
    <property type="term" value="C:peroxisome"/>
    <property type="evidence" value="ECO:0007669"/>
    <property type="project" value="InterPro"/>
</dbReference>
<dbReference type="InterPro" id="IPR024768">
    <property type="entry name" value="Marf1"/>
</dbReference>
<organism evidence="3 4">
    <name type="scientific">Geranomyces variabilis</name>
    <dbReference type="NCBI Taxonomy" id="109894"/>
    <lineage>
        <taxon>Eukaryota</taxon>
        <taxon>Fungi</taxon>
        <taxon>Fungi incertae sedis</taxon>
        <taxon>Chytridiomycota</taxon>
        <taxon>Chytridiomycota incertae sedis</taxon>
        <taxon>Chytridiomycetes</taxon>
        <taxon>Spizellomycetales</taxon>
        <taxon>Powellomycetaceae</taxon>
        <taxon>Geranomyces</taxon>
    </lineage>
</organism>
<feature type="region of interest" description="Disordered" evidence="1">
    <location>
        <begin position="1"/>
        <end position="32"/>
    </location>
</feature>
<dbReference type="Gene3D" id="3.40.50.1010">
    <property type="entry name" value="5'-nuclease"/>
    <property type="match status" value="1"/>
</dbReference>
<dbReference type="GO" id="GO:0004540">
    <property type="term" value="F:RNA nuclease activity"/>
    <property type="evidence" value="ECO:0007669"/>
    <property type="project" value="InterPro"/>
</dbReference>
<feature type="compositionally biased region" description="Basic and acidic residues" evidence="1">
    <location>
        <begin position="369"/>
        <end position="379"/>
    </location>
</feature>
<proteinExistence type="predicted"/>
<dbReference type="PANTHER" id="PTHR14379:SF3">
    <property type="entry name" value="MEIOSIS REGULATOR AND MRNA STABILITY FACTOR 1"/>
    <property type="match status" value="1"/>
</dbReference>
<accession>A0AAD5TP54</accession>
<dbReference type="InterPro" id="IPR021139">
    <property type="entry name" value="NYN"/>
</dbReference>
<feature type="domain" description="NYN" evidence="2">
    <location>
        <begin position="38"/>
        <end position="184"/>
    </location>
</feature>
<dbReference type="GO" id="GO:0010468">
    <property type="term" value="P:regulation of gene expression"/>
    <property type="evidence" value="ECO:0007669"/>
    <property type="project" value="InterPro"/>
</dbReference>
<evidence type="ECO:0000256" key="1">
    <source>
        <dbReference type="SAM" id="MobiDB-lite"/>
    </source>
</evidence>
<dbReference type="Proteomes" id="UP001212152">
    <property type="component" value="Unassembled WGS sequence"/>
</dbReference>
<keyword evidence="4" id="KW-1185">Reference proteome</keyword>
<dbReference type="Pfam" id="PF01936">
    <property type="entry name" value="NYN"/>
    <property type="match status" value="1"/>
</dbReference>
<dbReference type="PANTHER" id="PTHR14379">
    <property type="entry name" value="LIMKAIN B LKAP"/>
    <property type="match status" value="1"/>
</dbReference>
<feature type="compositionally biased region" description="Acidic residues" evidence="1">
    <location>
        <begin position="380"/>
        <end position="389"/>
    </location>
</feature>
<name>A0AAD5TP54_9FUNG</name>
<evidence type="ECO:0000313" key="3">
    <source>
        <dbReference type="EMBL" id="KAJ3182694.1"/>
    </source>
</evidence>
<protein>
    <recommendedName>
        <fullName evidence="2">NYN domain-containing protein</fullName>
    </recommendedName>
</protein>
<evidence type="ECO:0000259" key="2">
    <source>
        <dbReference type="Pfam" id="PF01936"/>
    </source>
</evidence>
<dbReference type="AlphaFoldDB" id="A0AAD5TP54"/>
<comment type="caution">
    <text evidence="3">The sequence shown here is derived from an EMBL/GenBank/DDBJ whole genome shotgun (WGS) entry which is preliminary data.</text>
</comment>
<feature type="region of interest" description="Disordered" evidence="1">
    <location>
        <begin position="242"/>
        <end position="267"/>
    </location>
</feature>
<feature type="region of interest" description="Disordered" evidence="1">
    <location>
        <begin position="348"/>
        <end position="422"/>
    </location>
</feature>
<sequence length="422" mass="44835">MFRFHTPGRARSAAPASFQATSIDRHPPVKAADAPPPKVAVFWEFQDGCLTGHAPTTVVNAIRNAVRPLGQLVQFRAYVAGPANLVPVAEETMKAQSELSLSGVSLISCPLRGRKKTADAMIVSDVFTFALDNPAPAAVVLISNDGDFSYALSLLNGRGYTIGLICSEETPSSVLQSSATAVISWADIVPTMEYHVTDQPAERRHVAPPAPNAATYVRRAPSFPPGPSVQKFAPAPFKPRPIIPSKVAPTPPRPSSPANLGSLHPENNGATNGAGVYGLHFGQLINILTSLKEAGNVEPLWSQVGSKIDKEFLRRRGITFKEYINAAVEKGLVICGSGRGAGSEWMALPPTRHVKPPPVAEEPAASDLEDTHAVVTDHADESDDSENESMMEFTEFAGPTDAEEPVVSTETVAPDEGVVDAL</sequence>
<dbReference type="EMBL" id="JADGJQ010000008">
    <property type="protein sequence ID" value="KAJ3182694.1"/>
    <property type="molecule type" value="Genomic_DNA"/>
</dbReference>
<dbReference type="GO" id="GO:1905762">
    <property type="term" value="F:CCR4-NOT complex binding"/>
    <property type="evidence" value="ECO:0007669"/>
    <property type="project" value="TreeGrafter"/>
</dbReference>